<gene>
    <name evidence="2" type="ORF">ACFQ11_01470</name>
</gene>
<sequence length="274" mass="28850">MTYLVTGATGTVGREVVAELLRLGLPVRALTRDPARADLPEGVEVVGGDLADPATLGPALDGVTAAHLINFAGDGYAPLRTGAEIVELAGRAGVRRVTVLGGRAEGTLESALAASDIEWTLLNPVEFMANTLQWWAAPVRAEGVIREPFGDRVSSLVHESDIGAVAATVLAKGGYAGRTLVLTGPEAITTAEKVRILGRAIGRDVRFVELDEEQAREMWRGHGMTDDLIAFLLDALGNTPPEGRTVSPAVEEVTGRPARPFAQWAAENAAAFRA</sequence>
<protein>
    <submittedName>
        <fullName evidence="2">NAD(P)H-binding protein</fullName>
    </submittedName>
</protein>
<dbReference type="PANTHER" id="PTHR43162">
    <property type="match status" value="1"/>
</dbReference>
<dbReference type="EMBL" id="JBHTJA010000001">
    <property type="protein sequence ID" value="MFD0899063.1"/>
    <property type="molecule type" value="Genomic_DNA"/>
</dbReference>
<feature type="domain" description="NAD(P)-binding" evidence="1">
    <location>
        <begin position="7"/>
        <end position="101"/>
    </location>
</feature>
<evidence type="ECO:0000259" key="1">
    <source>
        <dbReference type="Pfam" id="PF13460"/>
    </source>
</evidence>
<comment type="caution">
    <text evidence="2">The sequence shown here is derived from an EMBL/GenBank/DDBJ whole genome shotgun (WGS) entry which is preliminary data.</text>
</comment>
<dbReference type="Pfam" id="PF13460">
    <property type="entry name" value="NAD_binding_10"/>
    <property type="match status" value="1"/>
</dbReference>
<dbReference type="Proteomes" id="UP001596972">
    <property type="component" value="Unassembled WGS sequence"/>
</dbReference>
<keyword evidence="3" id="KW-1185">Reference proteome</keyword>
<dbReference type="Gene3D" id="3.90.25.10">
    <property type="entry name" value="UDP-galactose 4-epimerase, domain 1"/>
    <property type="match status" value="1"/>
</dbReference>
<name>A0ABW3EFD4_9ACTN</name>
<dbReference type="Gene3D" id="3.40.50.720">
    <property type="entry name" value="NAD(P)-binding Rossmann-like Domain"/>
    <property type="match status" value="1"/>
</dbReference>
<dbReference type="InterPro" id="IPR036291">
    <property type="entry name" value="NAD(P)-bd_dom_sf"/>
</dbReference>
<accession>A0ABW3EFD4</accession>
<dbReference type="SUPFAM" id="SSF51735">
    <property type="entry name" value="NAD(P)-binding Rossmann-fold domains"/>
    <property type="match status" value="1"/>
</dbReference>
<evidence type="ECO:0000313" key="2">
    <source>
        <dbReference type="EMBL" id="MFD0899063.1"/>
    </source>
</evidence>
<organism evidence="2 3">
    <name type="scientific">Actinomadura sediminis</name>
    <dbReference type="NCBI Taxonomy" id="1038904"/>
    <lineage>
        <taxon>Bacteria</taxon>
        <taxon>Bacillati</taxon>
        <taxon>Actinomycetota</taxon>
        <taxon>Actinomycetes</taxon>
        <taxon>Streptosporangiales</taxon>
        <taxon>Thermomonosporaceae</taxon>
        <taxon>Actinomadura</taxon>
    </lineage>
</organism>
<dbReference type="InterPro" id="IPR051604">
    <property type="entry name" value="Ergot_Alk_Oxidoreductase"/>
</dbReference>
<dbReference type="PANTHER" id="PTHR43162:SF1">
    <property type="entry name" value="PRESTALK A DIFFERENTIATION PROTEIN A"/>
    <property type="match status" value="1"/>
</dbReference>
<dbReference type="RefSeq" id="WP_378295858.1">
    <property type="nucleotide sequence ID" value="NZ_JBHTJA010000001.1"/>
</dbReference>
<dbReference type="InterPro" id="IPR016040">
    <property type="entry name" value="NAD(P)-bd_dom"/>
</dbReference>
<evidence type="ECO:0000313" key="3">
    <source>
        <dbReference type="Proteomes" id="UP001596972"/>
    </source>
</evidence>
<reference evidence="3" key="1">
    <citation type="journal article" date="2019" name="Int. J. Syst. Evol. Microbiol.">
        <title>The Global Catalogue of Microorganisms (GCM) 10K type strain sequencing project: providing services to taxonomists for standard genome sequencing and annotation.</title>
        <authorList>
            <consortium name="The Broad Institute Genomics Platform"/>
            <consortium name="The Broad Institute Genome Sequencing Center for Infectious Disease"/>
            <person name="Wu L."/>
            <person name="Ma J."/>
        </authorList>
    </citation>
    <scope>NUCLEOTIDE SEQUENCE [LARGE SCALE GENOMIC DNA]</scope>
    <source>
        <strain evidence="3">JCM 31202</strain>
    </source>
</reference>
<proteinExistence type="predicted"/>